<dbReference type="CDD" id="cd14728">
    <property type="entry name" value="Ere-like"/>
    <property type="match status" value="1"/>
</dbReference>
<dbReference type="Gene3D" id="3.40.1660.10">
    <property type="entry name" value="EreA-like (biosynthetic domain)"/>
    <property type="match status" value="1"/>
</dbReference>
<sequence>MAADHQLRAIAGLSAGTALPAAATSRERYMAATVRWWLDRLGSDARVVVMAHNAHVQRTPVVYEGEVQALPMGLHLDRVLGGDYVAVGLTSGAGRTAALHPAADVGPYGFRVEDTALDPPRPGSIEAALAGSGLVLADLSAARGDDAGPDRIRLDSGYLTTLVADAFDAVVHVPETRLAADLGF</sequence>
<dbReference type="PANTHER" id="PTHR31299:SF0">
    <property type="entry name" value="ESTERASE, PUTATIVE (AFU_ORTHOLOGUE AFUA_1G05850)-RELATED"/>
    <property type="match status" value="1"/>
</dbReference>
<dbReference type="PANTHER" id="PTHR31299">
    <property type="entry name" value="ESTERASE, PUTATIVE (AFU_ORTHOLOGUE AFUA_1G05850)-RELATED"/>
    <property type="match status" value="1"/>
</dbReference>
<dbReference type="Pfam" id="PF05139">
    <property type="entry name" value="Erythro_esteras"/>
    <property type="match status" value="1"/>
</dbReference>
<name>A0A285E7E1_9ACTN</name>
<organism evidence="1 2">
    <name type="scientific">Geodermatophilus sabuli</name>
    <dbReference type="NCBI Taxonomy" id="1564158"/>
    <lineage>
        <taxon>Bacteria</taxon>
        <taxon>Bacillati</taxon>
        <taxon>Actinomycetota</taxon>
        <taxon>Actinomycetes</taxon>
        <taxon>Geodermatophilales</taxon>
        <taxon>Geodermatophilaceae</taxon>
        <taxon>Geodermatophilus</taxon>
    </lineage>
</organism>
<dbReference type="EMBL" id="OBDO01000001">
    <property type="protein sequence ID" value="SNX94935.1"/>
    <property type="molecule type" value="Genomic_DNA"/>
</dbReference>
<accession>A0A285E7E1</accession>
<proteinExistence type="predicted"/>
<dbReference type="InterPro" id="IPR052036">
    <property type="entry name" value="Hydrolase/PRTase-associated"/>
</dbReference>
<protein>
    <submittedName>
        <fullName evidence="1">Erythromycin esterase</fullName>
    </submittedName>
</protein>
<dbReference type="Proteomes" id="UP000219514">
    <property type="component" value="Unassembled WGS sequence"/>
</dbReference>
<reference evidence="1 2" key="1">
    <citation type="submission" date="2017-09" db="EMBL/GenBank/DDBJ databases">
        <authorList>
            <person name="Ehlers B."/>
            <person name="Leendertz F.H."/>
        </authorList>
    </citation>
    <scope>NUCLEOTIDE SEQUENCE [LARGE SCALE GENOMIC DNA]</scope>
    <source>
        <strain evidence="1 2">DSM 46844</strain>
    </source>
</reference>
<keyword evidence="2" id="KW-1185">Reference proteome</keyword>
<dbReference type="InterPro" id="IPR007815">
    <property type="entry name" value="Emycin_Estase"/>
</dbReference>
<evidence type="ECO:0000313" key="1">
    <source>
        <dbReference type="EMBL" id="SNX94935.1"/>
    </source>
</evidence>
<dbReference type="GO" id="GO:0046677">
    <property type="term" value="P:response to antibiotic"/>
    <property type="evidence" value="ECO:0007669"/>
    <property type="project" value="InterPro"/>
</dbReference>
<gene>
    <name evidence="1" type="ORF">SAMN06893097_101736</name>
</gene>
<dbReference type="AlphaFoldDB" id="A0A285E7E1"/>
<dbReference type="SUPFAM" id="SSF159501">
    <property type="entry name" value="EreA/ChaN-like"/>
    <property type="match status" value="1"/>
</dbReference>
<evidence type="ECO:0000313" key="2">
    <source>
        <dbReference type="Proteomes" id="UP000219514"/>
    </source>
</evidence>